<dbReference type="Proteomes" id="UP000069705">
    <property type="component" value="Unassembled WGS sequence"/>
</dbReference>
<protein>
    <submittedName>
        <fullName evidence="2">Oxidoreductase, zinc-binding dehydrogenase family protein</fullName>
    </submittedName>
</protein>
<reference evidence="2 3" key="1">
    <citation type="journal article" date="2016" name="Genome Announc.">
        <title>Draft Genome Sequences of Five Rapidly Growing Mycobacterium Species, M. thermoresistibile, M. fortuitum subsp. acetamidolyticum, M. canariasense, M. brisbanense, and M. novocastrense.</title>
        <authorList>
            <person name="Katahira K."/>
            <person name="Ogura Y."/>
            <person name="Gotoh Y."/>
            <person name="Hayashi T."/>
        </authorList>
    </citation>
    <scope>NUCLEOTIDE SEQUENCE [LARGE SCALE GENOMIC DNA]</scope>
    <source>
        <strain evidence="2 3">JCM6368</strain>
    </source>
</reference>
<feature type="compositionally biased region" description="Polar residues" evidence="1">
    <location>
        <begin position="67"/>
        <end position="88"/>
    </location>
</feature>
<gene>
    <name evidence="2" type="ORF">RMCFA_6554</name>
</gene>
<evidence type="ECO:0000313" key="3">
    <source>
        <dbReference type="Proteomes" id="UP000069705"/>
    </source>
</evidence>
<sequence>MLDKPCAVNLGWNAASRPGTQVRVSWHPELGLDDPTGRSPYDPDREVVLGHEFVGDPSHYSRLHASKSCSTNPATVANASASSESTVT</sequence>
<feature type="region of interest" description="Disordered" evidence="1">
    <location>
        <begin position="64"/>
        <end position="88"/>
    </location>
</feature>
<reference evidence="3" key="2">
    <citation type="submission" date="2016-02" db="EMBL/GenBank/DDBJ databases">
        <title>Draft genome sequence of five rapidly growing Mycobacterium species.</title>
        <authorList>
            <person name="Katahira K."/>
            <person name="Gotou Y."/>
            <person name="Iida K."/>
            <person name="Ogura Y."/>
            <person name="Hayashi T."/>
        </authorList>
    </citation>
    <scope>NUCLEOTIDE SEQUENCE [LARGE SCALE GENOMIC DNA]</scope>
    <source>
        <strain evidence="3">JCM6368</strain>
    </source>
</reference>
<organism evidence="2 3">
    <name type="scientific">Mycolicibacterium fortuitum subsp. acetamidolyticum</name>
    <dbReference type="NCBI Taxonomy" id="144550"/>
    <lineage>
        <taxon>Bacteria</taxon>
        <taxon>Bacillati</taxon>
        <taxon>Actinomycetota</taxon>
        <taxon>Actinomycetes</taxon>
        <taxon>Mycobacteriales</taxon>
        <taxon>Mycobacteriaceae</taxon>
        <taxon>Mycolicibacterium</taxon>
    </lineage>
</organism>
<proteinExistence type="predicted"/>
<accession>A0A117IGU8</accession>
<evidence type="ECO:0000313" key="2">
    <source>
        <dbReference type="EMBL" id="GAT06443.1"/>
    </source>
</evidence>
<dbReference type="EMBL" id="BCSZ01000076">
    <property type="protein sequence ID" value="GAT06443.1"/>
    <property type="molecule type" value="Genomic_DNA"/>
</dbReference>
<name>A0A117IGU8_MYCFO</name>
<dbReference type="AlphaFoldDB" id="A0A117IGU8"/>
<comment type="caution">
    <text evidence="2">The sequence shown here is derived from an EMBL/GenBank/DDBJ whole genome shotgun (WGS) entry which is preliminary data.</text>
</comment>
<evidence type="ECO:0000256" key="1">
    <source>
        <dbReference type="SAM" id="MobiDB-lite"/>
    </source>
</evidence>